<evidence type="ECO:0000313" key="1">
    <source>
        <dbReference type="EMBL" id="KAK3719639.1"/>
    </source>
</evidence>
<comment type="caution">
    <text evidence="1">The sequence shown here is derived from an EMBL/GenBank/DDBJ whole genome shotgun (WGS) entry which is preliminary data.</text>
</comment>
<evidence type="ECO:0000313" key="2">
    <source>
        <dbReference type="Proteomes" id="UP001281147"/>
    </source>
</evidence>
<dbReference type="Proteomes" id="UP001281147">
    <property type="component" value="Unassembled WGS sequence"/>
</dbReference>
<name>A0ACC3NNL7_9PEZI</name>
<reference evidence="1" key="1">
    <citation type="submission" date="2023-07" db="EMBL/GenBank/DDBJ databases">
        <title>Black Yeasts Isolated from many extreme environments.</title>
        <authorList>
            <person name="Coleine C."/>
            <person name="Stajich J.E."/>
            <person name="Selbmann L."/>
        </authorList>
    </citation>
    <scope>NUCLEOTIDE SEQUENCE</scope>
    <source>
        <strain evidence="1">CCFEE 5714</strain>
    </source>
</reference>
<accession>A0ACC3NNL7</accession>
<dbReference type="EMBL" id="JAUTXU010000025">
    <property type="protein sequence ID" value="KAK3719639.1"/>
    <property type="molecule type" value="Genomic_DNA"/>
</dbReference>
<protein>
    <submittedName>
        <fullName evidence="1">Uncharacterized protein</fullName>
    </submittedName>
</protein>
<organism evidence="1 2">
    <name type="scientific">Vermiconidia calcicola</name>
    <dbReference type="NCBI Taxonomy" id="1690605"/>
    <lineage>
        <taxon>Eukaryota</taxon>
        <taxon>Fungi</taxon>
        <taxon>Dikarya</taxon>
        <taxon>Ascomycota</taxon>
        <taxon>Pezizomycotina</taxon>
        <taxon>Dothideomycetes</taxon>
        <taxon>Dothideomycetidae</taxon>
        <taxon>Mycosphaerellales</taxon>
        <taxon>Extremaceae</taxon>
        <taxon>Vermiconidia</taxon>
    </lineage>
</organism>
<proteinExistence type="predicted"/>
<gene>
    <name evidence="1" type="ORF">LTR37_004176</name>
</gene>
<sequence>MTELLVGSAHFLVGRSAFDLMTDNPDQHWPSEYFGEPPMLTAQWPQPSGSQISGMLPLDPRVFEYDAQGYGNLYGANQHLLQSPSIGYAASDMDTAGTPSSAGYAVAGDSFPRAPAPTSHHLPLPEHLRHGSGSAHSPRSSKSGVSPRDAPLPSPQLELLDPRPPFGRSITAPEQRTTSGKHKGNSDGDDDDYMPSEVPRQRGRKRQRIPHTAVERRYRENLNAHLEKLRHTVPSFAVKNGPAGKGGEASQTAKLSKCEILNGAIEHISAQNKQVEKLKNENQALRARLDQMQNWYRANSN</sequence>
<keyword evidence="2" id="KW-1185">Reference proteome</keyword>